<accession>D3HN60</accession>
<dbReference type="RefSeq" id="WP_003633869.1">
    <property type="nucleotide sequence ID" value="NC_013861.1"/>
</dbReference>
<keyword evidence="2" id="KW-1185">Reference proteome</keyword>
<dbReference type="GeneID" id="40927626"/>
<evidence type="ECO:0000313" key="2">
    <source>
        <dbReference type="Proteomes" id="UP000001060"/>
    </source>
</evidence>
<gene>
    <name evidence="1" type="ordered locus">LLO_3446</name>
</gene>
<reference evidence="1 2" key="1">
    <citation type="journal article" date="2010" name="PLoS Genet.">
        <title>Analysis of the Legionella longbeachae genome and transcriptome uncovers unique strategies to cause Legionnaires' disease.</title>
        <authorList>
            <person name="Cazalet C."/>
            <person name="Gomez-Valero L."/>
            <person name="Rusniok C."/>
            <person name="Lomma M."/>
            <person name="Dervins-Ravault D."/>
            <person name="Newton H."/>
            <person name="Sansom F."/>
            <person name="Jarraud S."/>
            <person name="Zidane N."/>
            <person name="Ma L."/>
            <person name="Bouchier C."/>
            <person name="Etienne J."/>
            <person name="Hartland E."/>
            <person name="Buchrieser C."/>
        </authorList>
    </citation>
    <scope>NUCLEOTIDE SEQUENCE [LARGE SCALE GENOMIC DNA]</scope>
    <source>
        <strain evidence="1 2">NSW150</strain>
    </source>
</reference>
<organism evidence="1 2">
    <name type="scientific">Legionella longbeachae serogroup 1 (strain NSW150)</name>
    <dbReference type="NCBI Taxonomy" id="661367"/>
    <lineage>
        <taxon>Bacteria</taxon>
        <taxon>Pseudomonadati</taxon>
        <taxon>Pseudomonadota</taxon>
        <taxon>Gammaproteobacteria</taxon>
        <taxon>Legionellales</taxon>
        <taxon>Legionellaceae</taxon>
        <taxon>Legionella</taxon>
    </lineage>
</organism>
<dbReference type="KEGG" id="llo:LLO_3446"/>
<dbReference type="Proteomes" id="UP000001060">
    <property type="component" value="Chromosome"/>
</dbReference>
<protein>
    <submittedName>
        <fullName evidence="1">Uncharacterized protein</fullName>
    </submittedName>
</protein>
<sequence>MPKNELVENGKRLGKIKIKLQEYATQLETQATNWDEIKRKATVTMHCKKTCADLKEKLVVQRNSFDDKTQNKEIQEDIKISSTRNTR</sequence>
<dbReference type="HOGENOM" id="CLU_2479525_0_0_6"/>
<name>D3HN60_LEGLN</name>
<proteinExistence type="predicted"/>
<evidence type="ECO:0000313" key="1">
    <source>
        <dbReference type="EMBL" id="CBJ13910.1"/>
    </source>
</evidence>
<dbReference type="EMBL" id="FN650140">
    <property type="protein sequence ID" value="CBJ13910.1"/>
    <property type="molecule type" value="Genomic_DNA"/>
</dbReference>
<dbReference type="AlphaFoldDB" id="D3HN60"/>